<evidence type="ECO:0000313" key="2">
    <source>
        <dbReference type="EMBL" id="VAW99851.1"/>
    </source>
</evidence>
<accession>A0A3B1A708</accession>
<organism evidence="2">
    <name type="scientific">hydrothermal vent metagenome</name>
    <dbReference type="NCBI Taxonomy" id="652676"/>
    <lineage>
        <taxon>unclassified sequences</taxon>
        <taxon>metagenomes</taxon>
        <taxon>ecological metagenomes</taxon>
    </lineage>
</organism>
<keyword evidence="1" id="KW-1133">Transmembrane helix</keyword>
<dbReference type="AlphaFoldDB" id="A0A3B1A708"/>
<dbReference type="Gene3D" id="3.40.50.360">
    <property type="match status" value="1"/>
</dbReference>
<evidence type="ECO:0000256" key="1">
    <source>
        <dbReference type="SAM" id="Phobius"/>
    </source>
</evidence>
<dbReference type="SUPFAM" id="SSF52218">
    <property type="entry name" value="Flavoproteins"/>
    <property type="match status" value="1"/>
</dbReference>
<dbReference type="InterPro" id="IPR029039">
    <property type="entry name" value="Flavoprotein-like_sf"/>
</dbReference>
<dbReference type="EMBL" id="UOFR01000070">
    <property type="protein sequence ID" value="VAW99851.1"/>
    <property type="molecule type" value="Genomic_DNA"/>
</dbReference>
<reference evidence="2" key="1">
    <citation type="submission" date="2018-06" db="EMBL/GenBank/DDBJ databases">
        <authorList>
            <person name="Zhirakovskaya E."/>
        </authorList>
    </citation>
    <scope>NUCLEOTIDE SEQUENCE</scope>
</reference>
<protein>
    <submittedName>
        <fullName evidence="2">Dialkylrecorsinol condensing enzyme</fullName>
    </submittedName>
</protein>
<sequence length="373" mass="41181">MSDTEHKILSVSSNLKAQAIKRLGASIFSDGGIAAGLLSAGLLLFPSFAWYRMATSRIKKVLVVQYSQTGQLSRIVSSISNPLMESDVVDVTTVTIEPEQAYPFPWDFFSFFDVFPESVYLDPPAIKDIDIDANQDFDLIIFAYQVWFLSPSLPITAFIKSETGNKLLKGKPVITVIGCRNMWVMAQQTMKTLLHEAGAILIDNIVLVDQGSALASFVTTPRWLFTGKKDAFSGFPAAGVSAQDIRRACRFGFAIVKGLASDQEKTDQPLLKGLQAVTADSGLIQSEKVGYRSFRIWGKLLRKVGKSGAVARKPVLVIYLVFLILMIVTVVPVNMLLKRILAPLLKKKQTQLQKQYELPSGSGAERMDEFECQ</sequence>
<keyword evidence="1" id="KW-0472">Membrane</keyword>
<keyword evidence="1" id="KW-0812">Transmembrane</keyword>
<proteinExistence type="predicted"/>
<gene>
    <name evidence="2" type="ORF">MNBD_GAMMA21-2377</name>
</gene>
<feature type="transmembrane region" description="Helical" evidence="1">
    <location>
        <begin position="316"/>
        <end position="337"/>
    </location>
</feature>
<feature type="transmembrane region" description="Helical" evidence="1">
    <location>
        <begin position="31"/>
        <end position="51"/>
    </location>
</feature>
<name>A0A3B1A708_9ZZZZ</name>